<proteinExistence type="predicted"/>
<comment type="caution">
    <text evidence="1">The sequence shown here is derived from an EMBL/GenBank/DDBJ whole genome shotgun (WGS) entry which is preliminary data.</text>
</comment>
<keyword evidence="2" id="KW-1185">Reference proteome</keyword>
<dbReference type="RefSeq" id="WP_264505581.1">
    <property type="nucleotide sequence ID" value="NZ_JAPDFL010000001.1"/>
</dbReference>
<protein>
    <submittedName>
        <fullName evidence="1">Uncharacterized protein</fullName>
    </submittedName>
</protein>
<sequence length="48" mass="5418">MTAACPVPVDLPQRALRQVEVETLWRADRTALLDCGERLQVLAQWVAQ</sequence>
<evidence type="ECO:0000313" key="2">
    <source>
        <dbReference type="Proteomes" id="UP001208938"/>
    </source>
</evidence>
<accession>A0ABT3GYQ6</accession>
<reference evidence="1 2" key="1">
    <citation type="submission" date="2022-10" db="EMBL/GenBank/DDBJ databases">
        <title>Pararhodobacter sp. nov., isolated from marine algae.</title>
        <authorList>
            <person name="Choi B.J."/>
            <person name="Kim J.M."/>
            <person name="Lee J.K."/>
            <person name="Choi D.G."/>
            <person name="Jeon C.O."/>
        </authorList>
    </citation>
    <scope>NUCLEOTIDE SEQUENCE [LARGE SCALE GENOMIC DNA]</scope>
    <source>
        <strain evidence="1 2">ZQ420</strain>
    </source>
</reference>
<gene>
    <name evidence="1" type="ORF">OKW52_10095</name>
</gene>
<dbReference type="Proteomes" id="UP001208938">
    <property type="component" value="Unassembled WGS sequence"/>
</dbReference>
<dbReference type="EMBL" id="JAPDFL010000001">
    <property type="protein sequence ID" value="MCW1932595.1"/>
    <property type="molecule type" value="Genomic_DNA"/>
</dbReference>
<organism evidence="1 2">
    <name type="scientific">Pararhodobacter zhoushanensis</name>
    <dbReference type="NCBI Taxonomy" id="2479545"/>
    <lineage>
        <taxon>Bacteria</taxon>
        <taxon>Pseudomonadati</taxon>
        <taxon>Pseudomonadota</taxon>
        <taxon>Alphaproteobacteria</taxon>
        <taxon>Rhodobacterales</taxon>
        <taxon>Paracoccaceae</taxon>
        <taxon>Pararhodobacter</taxon>
    </lineage>
</organism>
<name>A0ABT3GYQ6_9RHOB</name>
<evidence type="ECO:0000313" key="1">
    <source>
        <dbReference type="EMBL" id="MCW1932595.1"/>
    </source>
</evidence>